<dbReference type="Proteomes" id="UP000694872">
    <property type="component" value="Unplaced"/>
</dbReference>
<dbReference type="RefSeq" id="XP_013177325.1">
    <property type="nucleotide sequence ID" value="XM_013321871.1"/>
</dbReference>
<gene>
    <name evidence="2 3" type="primary">LOC106124867</name>
</gene>
<protein>
    <submittedName>
        <fullName evidence="2 3">Uncharacterized protein LOC106124867</fullName>
    </submittedName>
</protein>
<feature type="compositionally biased region" description="Basic and acidic residues" evidence="1">
    <location>
        <begin position="343"/>
        <end position="365"/>
    </location>
</feature>
<dbReference type="RefSeq" id="XP_013177327.1">
    <property type="nucleotide sequence ID" value="XM_013321873.1"/>
</dbReference>
<feature type="region of interest" description="Disordered" evidence="1">
    <location>
        <begin position="414"/>
        <end position="435"/>
    </location>
</feature>
<feature type="region of interest" description="Disordered" evidence="1">
    <location>
        <begin position="1477"/>
        <end position="1507"/>
    </location>
</feature>
<evidence type="ECO:0000313" key="3">
    <source>
        <dbReference type="RefSeq" id="XP_013177327.1"/>
    </source>
</evidence>
<feature type="region of interest" description="Disordered" evidence="1">
    <location>
        <begin position="1210"/>
        <end position="1230"/>
    </location>
</feature>
<name>A0AAJ7EH94_PAPXU</name>
<evidence type="ECO:0000256" key="1">
    <source>
        <dbReference type="SAM" id="MobiDB-lite"/>
    </source>
</evidence>
<dbReference type="KEGG" id="pxu:106124867"/>
<evidence type="ECO:0000313" key="2">
    <source>
        <dbReference type="RefSeq" id="XP_013177325.1"/>
    </source>
</evidence>
<proteinExistence type="predicted"/>
<dbReference type="GeneID" id="106124867"/>
<sequence>MKRNKAINVTKRDIRSAIVEERNYCYHYYPDNAKTQIRQTPLGYNYFKDFDLQNVSNWSHLTCSCRDSIGKYQEASYFTTKLKQMPPKVTDIGVGNVKAYQRRKAKRIYLPQTEERAVGTSINDYPKCHHFNELTHKTNRNVVERAVNKKHLLNKKLSPLVRKKSNYTNPLTTFFRKQDLEQNVSTTLSLHNRVNASTQMGTKELEKSTKIKIFKELATNTELLENGKPLKSEVELSVEMSRILSNKMGTGSSLDSLVQHVYNLDKPCNATLSTATIDPMENKLEREYRKIFSNQSKDCACNKKISAANSDSLLRRFEALRRDMSLKDELKKNISKTSSPNEAKYKDASVDSDRGSLPENDDKKVISPITSDYSETHKKEKSKKKSKAKLKKSSYWRRSDIDSDHQTKGRFKLWGRKRSIDSGSHKKSKIKCSDSKKKSEASVKFSKLLKSKSSVKKEGKKFHFFKKKIKAAPRSRTDVMTGRCEVREGMSIQIGNGLLPQDYNTNAIQKFRLKYEDKLINAWIRNFLTKSDEPRIKRSTKYSSSVESNCSSSTDIGENSCSETDIQLTTTATVTNNSSFHKVNKSPFMNFSNQYIQAWMLTKTILDRLVKPKIYWNARTDKCNKKKNSDVNKYFECKDVNPKNDVTLNNDINIKEKIIPKPESIMVDISLGCMSEVIHQSFAMQSNEEVCKIIDYETPRQSTANALKQNFEKEKCTEIINESCMKDITNCRFNDIEDIKKIKRSYSTDIFQDNELNAPKTCNAVGIEIATQKNLGKLNYPVYDMSTESGDDLEGTVYLVPKTYKQSDVYLRKFYHNWNPLDLDLWCISDTNLQPSYNTNKDYNFKSYSNMTDDIQYTTLVSSGETFGNCGKDKRKKSLLKGHNNDYLNNNIGIRITPKDSLEVCKKRKLYSDSNKGRWKHDDLSVSLSSSTKSKHHFRKFISIKPNKKRVTISNYEVDKESKSILKENDIRKKNLQCLSSSCHVSDSMQTGRKLPKLEKKPTRQNIAITATSSGVTNRTSNNCDNAEVKCLKSASKDHLLSVTDSCITNWKKHLCCDNSLEEEKKTCEKINDTKSGFFSDYFKPSSLIKNKYHSICRKFVADRKSSEESVKNSQNSKCRPQQSNSNLREEIKSEFRKCAITTDVQKLSTAPTSVEDKSCGAPGTDLDMSKKGKLVGLHFKKQPIRKNVSRACWTTGDNIECNNGNSNDTTKVSSKETTGVNQKCPPTTPTVSKKEIKNIIVNKETNNFVDNNQDNDDNNEYTPCIIRKNIEIQPNAEITSDSGKRICLGIDTCNDEQGNDKSDCDFIEIVFKIRCKHGEDRAMIVNIKDSKDRIIKDNKINLCERDSDINSKNKEVYLFQNESGNSILRKNSKNCMNVKILIKNCKNDELKTKDLKGNSNISISSKRITERVESISSETIKAVNNYAYSVHKFTIDLTKSVKSNNASKENYAMLHSNNKGTVMSDIDLQNNAIDSTEISDNRSKGKNKHYNSSKTNDSRKSKHSKIKNEKLYYSSATLRPYRRYSLTKQMSNYKHIKNKVLQKIVDCAKDFNKGIKKEKRIRKGSSVMPSLDYSNRNINDKNVNRLSKEIKASTLYSHFLNATSSYGYCHFDRVVRVRPKSNVNNYLFTVQTKDRHKKFNPYPKECEKRKKQTKILATKLGLTGIRRRQARRSVRNSANYHRRAENIKRLNQFFDKNDNLDFLYDLSNYDIDRQSELSSYLRQNYKDKNATQTDHCNNKIQKSNLDKNINVNKIKLINRLNKDMLCISDERKITIVSSKFLEEKCISCHESGLEATCNHRKETFDIFQLTEIKRAVFEMYNSSEITNKSASLVKLPKFESDVENALII</sequence>
<reference evidence="2 3" key="1">
    <citation type="submission" date="2025-04" db="UniProtKB">
        <authorList>
            <consortium name="RefSeq"/>
        </authorList>
    </citation>
    <scope>IDENTIFICATION</scope>
</reference>
<organism evidence="3">
    <name type="scientific">Papilio xuthus</name>
    <name type="common">Asian swallowtail butterfly</name>
    <dbReference type="NCBI Taxonomy" id="66420"/>
    <lineage>
        <taxon>Eukaryota</taxon>
        <taxon>Metazoa</taxon>
        <taxon>Ecdysozoa</taxon>
        <taxon>Arthropoda</taxon>
        <taxon>Hexapoda</taxon>
        <taxon>Insecta</taxon>
        <taxon>Pterygota</taxon>
        <taxon>Neoptera</taxon>
        <taxon>Endopterygota</taxon>
        <taxon>Lepidoptera</taxon>
        <taxon>Glossata</taxon>
        <taxon>Ditrysia</taxon>
        <taxon>Papilionoidea</taxon>
        <taxon>Papilionidae</taxon>
        <taxon>Papilioninae</taxon>
        <taxon>Papilio</taxon>
    </lineage>
</organism>
<feature type="region of interest" description="Disordered" evidence="1">
    <location>
        <begin position="331"/>
        <end position="401"/>
    </location>
</feature>
<accession>A0AAJ7EH94</accession>
<feature type="compositionally biased region" description="Basic residues" evidence="1">
    <location>
        <begin position="379"/>
        <end position="395"/>
    </location>
</feature>